<feature type="domain" description="B box-type" evidence="6">
    <location>
        <begin position="40"/>
        <end position="81"/>
    </location>
</feature>
<keyword evidence="1" id="KW-0479">Metal-binding</keyword>
<name>A0A0P7VY96_SCLFO</name>
<keyword evidence="5" id="KW-0175">Coiled coil</keyword>
<evidence type="ECO:0000256" key="4">
    <source>
        <dbReference type="PROSITE-ProRule" id="PRU00024"/>
    </source>
</evidence>
<dbReference type="PRINTS" id="PR01407">
    <property type="entry name" value="BUTYPHLNCDUF"/>
</dbReference>
<evidence type="ECO:0000313" key="9">
    <source>
        <dbReference type="Proteomes" id="UP000034805"/>
    </source>
</evidence>
<reference evidence="8 9" key="1">
    <citation type="submission" date="2015-08" db="EMBL/GenBank/DDBJ databases">
        <title>The genome of the Asian arowana (Scleropages formosus).</title>
        <authorList>
            <person name="Tan M.H."/>
            <person name="Gan H.M."/>
            <person name="Croft L.J."/>
            <person name="Austin C.M."/>
        </authorList>
    </citation>
    <scope>NUCLEOTIDE SEQUENCE [LARGE SCALE GENOMIC DNA]</scope>
    <source>
        <strain evidence="8">Aro1</strain>
    </source>
</reference>
<dbReference type="InterPro" id="IPR001870">
    <property type="entry name" value="B30.2/SPRY"/>
</dbReference>
<dbReference type="PROSITE" id="PS50188">
    <property type="entry name" value="B302_SPRY"/>
    <property type="match status" value="1"/>
</dbReference>
<dbReference type="InterPro" id="IPR000315">
    <property type="entry name" value="Znf_B-box"/>
</dbReference>
<feature type="domain" description="B30.2/SPRY" evidence="7">
    <location>
        <begin position="248"/>
        <end position="440"/>
    </location>
</feature>
<dbReference type="STRING" id="113540.ENSSFOP00015014418"/>
<dbReference type="InterPro" id="IPR006574">
    <property type="entry name" value="PRY"/>
</dbReference>
<dbReference type="CDD" id="cd19834">
    <property type="entry name" value="Bbox2_BSPRY"/>
    <property type="match status" value="1"/>
</dbReference>
<dbReference type="SMART" id="SM00449">
    <property type="entry name" value="SPRY"/>
    <property type="match status" value="1"/>
</dbReference>
<dbReference type="PROSITE" id="PS50119">
    <property type="entry name" value="ZF_BBOX"/>
    <property type="match status" value="1"/>
</dbReference>
<dbReference type="Proteomes" id="UP000034805">
    <property type="component" value="Unassembled WGS sequence"/>
</dbReference>
<dbReference type="AlphaFoldDB" id="A0A0P7VY96"/>
<gene>
    <name evidence="8" type="ORF">Z043_101416</name>
</gene>
<dbReference type="GO" id="GO:0008270">
    <property type="term" value="F:zinc ion binding"/>
    <property type="evidence" value="ECO:0007669"/>
    <property type="project" value="UniProtKB-KW"/>
</dbReference>
<keyword evidence="2 4" id="KW-0863">Zinc-finger</keyword>
<evidence type="ECO:0000313" key="8">
    <source>
        <dbReference type="EMBL" id="KPP79032.1"/>
    </source>
</evidence>
<dbReference type="Gene3D" id="3.30.160.60">
    <property type="entry name" value="Classic Zinc Finger"/>
    <property type="match status" value="1"/>
</dbReference>
<dbReference type="Gene3D" id="2.60.120.920">
    <property type="match status" value="1"/>
</dbReference>
<dbReference type="GO" id="GO:0005737">
    <property type="term" value="C:cytoplasm"/>
    <property type="evidence" value="ECO:0007669"/>
    <property type="project" value="UniProtKB-ARBA"/>
</dbReference>
<dbReference type="SUPFAM" id="SSF49899">
    <property type="entry name" value="Concanavalin A-like lectins/glucanases"/>
    <property type="match status" value="1"/>
</dbReference>
<evidence type="ECO:0000256" key="3">
    <source>
        <dbReference type="ARBA" id="ARBA00022833"/>
    </source>
</evidence>
<dbReference type="Pfam" id="PF13765">
    <property type="entry name" value="PRY"/>
    <property type="match status" value="1"/>
</dbReference>
<dbReference type="SUPFAM" id="SSF57845">
    <property type="entry name" value="B-box zinc-binding domain"/>
    <property type="match status" value="1"/>
</dbReference>
<evidence type="ECO:0000259" key="7">
    <source>
        <dbReference type="PROSITE" id="PS50188"/>
    </source>
</evidence>
<dbReference type="InterPro" id="IPR003877">
    <property type="entry name" value="SPRY_dom"/>
</dbReference>
<dbReference type="InterPro" id="IPR043136">
    <property type="entry name" value="B30.2/SPRY_sf"/>
</dbReference>
<proteinExistence type="predicted"/>
<dbReference type="InterPro" id="IPR013320">
    <property type="entry name" value="ConA-like_dom_sf"/>
</dbReference>
<dbReference type="PANTHER" id="PTHR25465">
    <property type="entry name" value="B-BOX DOMAIN CONTAINING"/>
    <property type="match status" value="1"/>
</dbReference>
<evidence type="ECO:0000256" key="5">
    <source>
        <dbReference type="SAM" id="Coils"/>
    </source>
</evidence>
<keyword evidence="3" id="KW-0862">Zinc</keyword>
<dbReference type="EMBL" id="JARO02000306">
    <property type="protein sequence ID" value="KPP79032.1"/>
    <property type="molecule type" value="Genomic_DNA"/>
</dbReference>
<dbReference type="Pfam" id="PF00643">
    <property type="entry name" value="zf-B_box"/>
    <property type="match status" value="1"/>
</dbReference>
<accession>A0A0P7VY96</accession>
<comment type="caution">
    <text evidence="8">The sequence shown here is derived from an EMBL/GenBank/DDBJ whole genome shotgun (WGS) entry which is preliminary data.</text>
</comment>
<dbReference type="PANTHER" id="PTHR25465:SF66">
    <property type="entry name" value="B BOX AND SPRY DOMAIN-CONTAINING PROTEIN"/>
    <property type="match status" value="1"/>
</dbReference>
<sequence length="440" mass="48044">MSSSSEVRKCDLATVSSRNGVGDCARTGGSGGDTAAADDSHQWQCAQHEAQLDRYCSTDGKMICAHCASVGTCRGHGVTPVASRAAAVRNQLVDVCEKMQLQALRIERFVSHTLAAKEQALQAEASAARERVVARVNLVRDALEEEEQRLLEAVQREEERVQQCLLTQRAHWAQALAALTRTRTCLVHTLTHEEDAKLAVRKIQCTTWAGGSSGQDLADRVEEAEGVGEPLDTEQLNLNASCSDSKLLLGLWASAVLLGPEGHNPVSLTFDERTVSPLLSLSEDQRTLAFIRKRARQSLPYDPARFDSWPNALCAQSFSSGTHSWVLEVGQSNAFKVGVCYTSLERKGSGNKSRLGYNAQSWVLSCYEGDFSFCHAGCHVSLALLRRPRRLGVLLDWPGRTLLFFDPDSCAVLHVVCHPFTAPLFPACAVADRSITLVPR</sequence>
<dbReference type="InterPro" id="IPR051051">
    <property type="entry name" value="E3_ubiq-ligase_TRIM/RNF"/>
</dbReference>
<evidence type="ECO:0000259" key="6">
    <source>
        <dbReference type="PROSITE" id="PS50119"/>
    </source>
</evidence>
<dbReference type="InterPro" id="IPR003879">
    <property type="entry name" value="Butyrophylin_SPRY"/>
</dbReference>
<protein>
    <submittedName>
        <fullName evidence="8">B box and SPRY domain-containing protein-like</fullName>
    </submittedName>
</protein>
<evidence type="ECO:0000256" key="1">
    <source>
        <dbReference type="ARBA" id="ARBA00022723"/>
    </source>
</evidence>
<dbReference type="Pfam" id="PF00622">
    <property type="entry name" value="SPRY"/>
    <property type="match status" value="1"/>
</dbReference>
<dbReference type="SMART" id="SM00589">
    <property type="entry name" value="PRY"/>
    <property type="match status" value="1"/>
</dbReference>
<organism evidence="8 9">
    <name type="scientific">Scleropages formosus</name>
    <name type="common">Asian bonytongue</name>
    <name type="synonym">Osteoglossum formosum</name>
    <dbReference type="NCBI Taxonomy" id="113540"/>
    <lineage>
        <taxon>Eukaryota</taxon>
        <taxon>Metazoa</taxon>
        <taxon>Chordata</taxon>
        <taxon>Craniata</taxon>
        <taxon>Vertebrata</taxon>
        <taxon>Euteleostomi</taxon>
        <taxon>Actinopterygii</taxon>
        <taxon>Neopterygii</taxon>
        <taxon>Teleostei</taxon>
        <taxon>Osteoglossocephala</taxon>
        <taxon>Osteoglossomorpha</taxon>
        <taxon>Osteoglossiformes</taxon>
        <taxon>Osteoglossidae</taxon>
        <taxon>Scleropages</taxon>
    </lineage>
</organism>
<feature type="coiled-coil region" evidence="5">
    <location>
        <begin position="129"/>
        <end position="160"/>
    </location>
</feature>
<evidence type="ECO:0000256" key="2">
    <source>
        <dbReference type="ARBA" id="ARBA00022771"/>
    </source>
</evidence>